<dbReference type="GO" id="GO:0000270">
    <property type="term" value="P:peptidoglycan metabolic process"/>
    <property type="evidence" value="ECO:0007669"/>
    <property type="project" value="TreeGrafter"/>
</dbReference>
<dbReference type="AlphaFoldDB" id="Q2CEY9"/>
<evidence type="ECO:0000313" key="3">
    <source>
        <dbReference type="EMBL" id="EAR51221.1"/>
    </source>
</evidence>
<dbReference type="PRINTS" id="PR00922">
    <property type="entry name" value="DADACBPTASE3"/>
</dbReference>
<dbReference type="OrthoDB" id="5372081at2"/>
<keyword evidence="3" id="KW-0645">Protease</keyword>
<dbReference type="Gene3D" id="3.50.80.20">
    <property type="entry name" value="D-Ala-D-Ala carboxypeptidase C, peptidase S13"/>
    <property type="match status" value="1"/>
</dbReference>
<dbReference type="GO" id="GO:0006508">
    <property type="term" value="P:proteolysis"/>
    <property type="evidence" value="ECO:0007669"/>
    <property type="project" value="InterPro"/>
</dbReference>
<comment type="similarity">
    <text evidence="1">Belongs to the peptidase S13 family.</text>
</comment>
<sequence length="516" mass="54881">MAGHLSRRAFLGTLAAAAGQAALADAPLRSLHPRLRPDGAGGAVAFDPGATAPAVRPSLEQIVENSRVLGSVSAAVADIETGELIEGYAADEGLPPASVTKAMTALYALETLGPDYRFTTRLVALGEVREGVLEGDLALVGGGDPTLGSNNLGDLAKALKAAGITEVAGRFLVWGGALPHEHEIDTDQLDHLGYNPAISGLNLNYNRVHFAWARSGSGYDVTMEAVSEGYAPAVATSRMTVEDRTLPVYTYASRDDIDEWTVARRQLGDGGARWLPVREPALYAGDVFRTIARSEGIELDAAELVEEAPEGTEIARHDSAPLVTILEEMLLYSTNLTAEVVGLSATRELHGRPDSLLASAQAMNDWLRDTYGVTSAFVDHSGLGDRSRIGAGEMVKMFVAPGVMDKLRPILKRHVLKDDAGAPIDGYPATVRAKTGTLNFVSALGGYITTAEGKTLAFSIICGELEAREAGEASGDEIPDGARPWNARARRLQQDLLQRWGLVYTEEPMEAEPTTQ</sequence>
<comment type="caution">
    <text evidence="3">The sequence shown here is derived from an EMBL/GenBank/DDBJ whole genome shotgun (WGS) entry which is preliminary data.</text>
</comment>
<evidence type="ECO:0000256" key="1">
    <source>
        <dbReference type="ARBA" id="ARBA00006096"/>
    </source>
</evidence>
<dbReference type="PANTHER" id="PTHR30023">
    <property type="entry name" value="D-ALANYL-D-ALANINE CARBOXYPEPTIDASE"/>
    <property type="match status" value="1"/>
</dbReference>
<keyword evidence="4" id="KW-1185">Reference proteome</keyword>
<reference evidence="3 4" key="1">
    <citation type="journal article" date="2010" name="J. Bacteriol.">
        <title>Genome sequences of Oceanicola granulosus HTCC2516(T) and Oceanicola batsensis HTCC2597(TDelta).</title>
        <authorList>
            <person name="Thrash J.C."/>
            <person name="Cho J.C."/>
            <person name="Vergin K.L."/>
            <person name="Giovannoni S.J."/>
        </authorList>
    </citation>
    <scope>NUCLEOTIDE SEQUENCE [LARGE SCALE GENOMIC DNA]</scope>
    <source>
        <strain evidence="4">ATCC BAA-861 / DSM 15982 / KCTC 12143 / HTCC2516</strain>
    </source>
</reference>
<dbReference type="HOGENOM" id="CLU_536242_0_0_5"/>
<dbReference type="eggNOG" id="COG2027">
    <property type="taxonomic scope" value="Bacteria"/>
</dbReference>
<dbReference type="PROSITE" id="PS51318">
    <property type="entry name" value="TAT"/>
    <property type="match status" value="1"/>
</dbReference>
<evidence type="ECO:0000256" key="2">
    <source>
        <dbReference type="ARBA" id="ARBA00022801"/>
    </source>
</evidence>
<keyword evidence="3" id="KW-0121">Carboxypeptidase</keyword>
<dbReference type="InterPro" id="IPR000667">
    <property type="entry name" value="Peptidase_S13"/>
</dbReference>
<dbReference type="InterPro" id="IPR012338">
    <property type="entry name" value="Beta-lactam/transpept-like"/>
</dbReference>
<dbReference type="STRING" id="314256.OG2516_14441"/>
<organism evidence="3 4">
    <name type="scientific">Oceanicola granulosus (strain ATCC BAA-861 / DSM 15982 / KCTC 12143 / HTCC2516)</name>
    <dbReference type="NCBI Taxonomy" id="314256"/>
    <lineage>
        <taxon>Bacteria</taxon>
        <taxon>Pseudomonadati</taxon>
        <taxon>Pseudomonadota</taxon>
        <taxon>Alphaproteobacteria</taxon>
        <taxon>Rhodobacterales</taxon>
        <taxon>Roseobacteraceae</taxon>
        <taxon>Oceanicola</taxon>
    </lineage>
</organism>
<protein>
    <submittedName>
        <fullName evidence="3">D-alanyl-D-alaninecarboxypeptidase/D-alanyl-D-alanine-endopeptidase</fullName>
    </submittedName>
</protein>
<proteinExistence type="inferred from homology"/>
<dbReference type="Proteomes" id="UP000003635">
    <property type="component" value="Unassembled WGS sequence"/>
</dbReference>
<dbReference type="EMBL" id="AAOT01000015">
    <property type="protein sequence ID" value="EAR51221.1"/>
    <property type="molecule type" value="Genomic_DNA"/>
</dbReference>
<keyword evidence="2" id="KW-0378">Hydrolase</keyword>
<dbReference type="NCBIfam" id="TIGR00666">
    <property type="entry name" value="PBP4"/>
    <property type="match status" value="1"/>
</dbReference>
<dbReference type="Gene3D" id="3.40.710.10">
    <property type="entry name" value="DD-peptidase/beta-lactamase superfamily"/>
    <property type="match status" value="2"/>
</dbReference>
<accession>Q2CEY9</accession>
<gene>
    <name evidence="3" type="ORF">OG2516_14441</name>
</gene>
<dbReference type="GO" id="GO:0004185">
    <property type="term" value="F:serine-type carboxypeptidase activity"/>
    <property type="evidence" value="ECO:0007669"/>
    <property type="project" value="InterPro"/>
</dbReference>
<name>Q2CEY9_OCEGH</name>
<evidence type="ECO:0000313" key="4">
    <source>
        <dbReference type="Proteomes" id="UP000003635"/>
    </source>
</evidence>
<dbReference type="Pfam" id="PF02113">
    <property type="entry name" value="Peptidase_S13"/>
    <property type="match status" value="1"/>
</dbReference>
<dbReference type="PANTHER" id="PTHR30023:SF0">
    <property type="entry name" value="PENICILLIN-SENSITIVE CARBOXYPEPTIDASE A"/>
    <property type="match status" value="1"/>
</dbReference>
<dbReference type="SUPFAM" id="SSF56601">
    <property type="entry name" value="beta-lactamase/transpeptidase-like"/>
    <property type="match status" value="1"/>
</dbReference>
<dbReference type="RefSeq" id="WP_007256404.1">
    <property type="nucleotide sequence ID" value="NZ_CH724108.1"/>
</dbReference>
<dbReference type="InterPro" id="IPR006311">
    <property type="entry name" value="TAT_signal"/>
</dbReference>